<dbReference type="GO" id="GO:0005829">
    <property type="term" value="C:cytosol"/>
    <property type="evidence" value="ECO:0007669"/>
    <property type="project" value="TreeGrafter"/>
</dbReference>
<comment type="caution">
    <text evidence="9">The sequence shown here is derived from an EMBL/GenBank/DDBJ whole genome shotgun (WGS) entry which is preliminary data.</text>
</comment>
<keyword evidence="5" id="KW-0408">Iron</keyword>
<keyword evidence="4" id="KW-0560">Oxidoreductase</keyword>
<evidence type="ECO:0000256" key="2">
    <source>
        <dbReference type="ARBA" id="ARBA00022559"/>
    </source>
</evidence>
<evidence type="ECO:0000313" key="9">
    <source>
        <dbReference type="EMBL" id="KAJ9136924.1"/>
    </source>
</evidence>
<protein>
    <submittedName>
        <fullName evidence="9">Dyp-type peroxidase</fullName>
    </submittedName>
</protein>
<dbReference type="PANTHER" id="PTHR30521:SF0">
    <property type="entry name" value="DYP-TYPE PEROXIDASE FAMILY PROTEIN"/>
    <property type="match status" value="1"/>
</dbReference>
<keyword evidence="3" id="KW-0479">Metal-binding</keyword>
<organism evidence="9 10">
    <name type="scientific">Pleurostoma richardsiae</name>
    <dbReference type="NCBI Taxonomy" id="41990"/>
    <lineage>
        <taxon>Eukaryota</taxon>
        <taxon>Fungi</taxon>
        <taxon>Dikarya</taxon>
        <taxon>Ascomycota</taxon>
        <taxon>Pezizomycotina</taxon>
        <taxon>Sordariomycetes</taxon>
        <taxon>Sordariomycetidae</taxon>
        <taxon>Calosphaeriales</taxon>
        <taxon>Pleurostomataceae</taxon>
        <taxon>Pleurostoma</taxon>
    </lineage>
</organism>
<dbReference type="AlphaFoldDB" id="A0AA38VJY8"/>
<dbReference type="Pfam" id="PF04261">
    <property type="entry name" value="Dyp_perox_N"/>
    <property type="match status" value="1"/>
</dbReference>
<dbReference type="InterPro" id="IPR048327">
    <property type="entry name" value="Dyp_perox_N"/>
</dbReference>
<evidence type="ECO:0000313" key="10">
    <source>
        <dbReference type="Proteomes" id="UP001174694"/>
    </source>
</evidence>
<comment type="similarity">
    <text evidence="6">Belongs to the DyP-type peroxidase family.</text>
</comment>
<evidence type="ECO:0000256" key="5">
    <source>
        <dbReference type="ARBA" id="ARBA00023004"/>
    </source>
</evidence>
<keyword evidence="2 9" id="KW-0575">Peroxidase</keyword>
<reference evidence="9" key="1">
    <citation type="submission" date="2022-07" db="EMBL/GenBank/DDBJ databases">
        <title>Fungi with potential for degradation of polypropylene.</title>
        <authorList>
            <person name="Gostincar C."/>
        </authorList>
    </citation>
    <scope>NUCLEOTIDE SEQUENCE</scope>
    <source>
        <strain evidence="9">EXF-13308</strain>
    </source>
</reference>
<gene>
    <name evidence="9" type="ORF">NKR23_g9570</name>
</gene>
<dbReference type="SUPFAM" id="SSF54909">
    <property type="entry name" value="Dimeric alpha+beta barrel"/>
    <property type="match status" value="1"/>
</dbReference>
<dbReference type="InterPro" id="IPR006314">
    <property type="entry name" value="Dyp_peroxidase"/>
</dbReference>
<dbReference type="Pfam" id="PF20628">
    <property type="entry name" value="Dyp_perox_C"/>
    <property type="match status" value="1"/>
</dbReference>
<evidence type="ECO:0000259" key="7">
    <source>
        <dbReference type="Pfam" id="PF04261"/>
    </source>
</evidence>
<dbReference type="NCBIfam" id="TIGR01413">
    <property type="entry name" value="Dyp_perox_fam"/>
    <property type="match status" value="1"/>
</dbReference>
<dbReference type="GO" id="GO:0004601">
    <property type="term" value="F:peroxidase activity"/>
    <property type="evidence" value="ECO:0007669"/>
    <property type="project" value="UniProtKB-KW"/>
</dbReference>
<dbReference type="EMBL" id="JANBVO010000037">
    <property type="protein sequence ID" value="KAJ9136924.1"/>
    <property type="molecule type" value="Genomic_DNA"/>
</dbReference>
<dbReference type="Proteomes" id="UP001174694">
    <property type="component" value="Unassembled WGS sequence"/>
</dbReference>
<evidence type="ECO:0000256" key="3">
    <source>
        <dbReference type="ARBA" id="ARBA00022723"/>
    </source>
</evidence>
<dbReference type="GO" id="GO:0046872">
    <property type="term" value="F:metal ion binding"/>
    <property type="evidence" value="ECO:0007669"/>
    <property type="project" value="UniProtKB-KW"/>
</dbReference>
<keyword evidence="10" id="KW-1185">Reference proteome</keyword>
<dbReference type="PROSITE" id="PS51404">
    <property type="entry name" value="DYP_PEROXIDASE"/>
    <property type="match status" value="1"/>
</dbReference>
<evidence type="ECO:0000259" key="8">
    <source>
        <dbReference type="Pfam" id="PF20628"/>
    </source>
</evidence>
<evidence type="ECO:0000256" key="1">
    <source>
        <dbReference type="ARBA" id="ARBA00001970"/>
    </source>
</evidence>
<proteinExistence type="inferred from homology"/>
<feature type="domain" description="Dyp-type peroxidase C-terminal" evidence="8">
    <location>
        <begin position="148"/>
        <end position="312"/>
    </location>
</feature>
<comment type="cofactor">
    <cofactor evidence="1">
        <name>heme b</name>
        <dbReference type="ChEBI" id="CHEBI:60344"/>
    </cofactor>
</comment>
<accession>A0AA38VJY8</accession>
<evidence type="ECO:0000256" key="4">
    <source>
        <dbReference type="ARBA" id="ARBA00023002"/>
    </source>
</evidence>
<evidence type="ECO:0000256" key="6">
    <source>
        <dbReference type="ARBA" id="ARBA00025737"/>
    </source>
</evidence>
<dbReference type="GO" id="GO:0020037">
    <property type="term" value="F:heme binding"/>
    <property type="evidence" value="ECO:0007669"/>
    <property type="project" value="InterPro"/>
</dbReference>
<dbReference type="InterPro" id="IPR048328">
    <property type="entry name" value="Dyp_perox_C"/>
</dbReference>
<name>A0AA38VJY8_9PEZI</name>
<dbReference type="InterPro" id="IPR011008">
    <property type="entry name" value="Dimeric_a/b-barrel"/>
</dbReference>
<dbReference type="PANTHER" id="PTHR30521">
    <property type="entry name" value="DEFERROCHELATASE/PEROXIDASE"/>
    <property type="match status" value="1"/>
</dbReference>
<feature type="domain" description="Dyp-type peroxidase N-terminal" evidence="7">
    <location>
        <begin position="18"/>
        <end position="145"/>
    </location>
</feature>
<sequence>MSTYSGGRRVPIEPQRVDAPLTSSAIFLVLTVANSSEAIKKVRSTVAGIDDLVKNVAFRDLSASFTCTVGIGSDVWDRVTGLPRPAELHPFRPVYGRKHTAVSTPGDLLFHIRAERRDLCFEFERQLLDVLGDSVSVIDETVGFRYFENRDLLGFIDGTANPTGPAVEDSVLVATEDAPVQGGSYVVVQKYVHDMAGWRGLKAEQQEGIIGRTKFDNTELDDATGPSQRSHKTLNTIEDEAGGEHDILRDNMPFGSPAAGEFGTYFIGYTRRLWVIEKMLQKMFVGDPPGLHDRLLDYSTALTGSVFFVPPASALASIEVDDD</sequence>